<organism evidence="1 2">
    <name type="scientific">Tabrizicola soli</name>
    <dbReference type="NCBI Taxonomy" id="2185115"/>
    <lineage>
        <taxon>Bacteria</taxon>
        <taxon>Pseudomonadati</taxon>
        <taxon>Pseudomonadota</taxon>
        <taxon>Alphaproteobacteria</taxon>
        <taxon>Rhodobacterales</taxon>
        <taxon>Paracoccaceae</taxon>
        <taxon>Tabrizicola</taxon>
    </lineage>
</organism>
<dbReference type="EMBL" id="JBHRSM010000024">
    <property type="protein sequence ID" value="MFC3087083.1"/>
    <property type="molecule type" value="Genomic_DNA"/>
</dbReference>
<dbReference type="InterPro" id="IPR019292">
    <property type="entry name" value="McrC"/>
</dbReference>
<dbReference type="PANTHER" id="PTHR38733:SF1">
    <property type="entry name" value="TYPE IV METHYL-DIRECTED RESTRICTION ENZYME ECOKMCRBC"/>
    <property type="match status" value="1"/>
</dbReference>
<reference evidence="2" key="1">
    <citation type="journal article" date="2019" name="Int. J. Syst. Evol. Microbiol.">
        <title>The Global Catalogue of Microorganisms (GCM) 10K type strain sequencing project: providing services to taxonomists for standard genome sequencing and annotation.</title>
        <authorList>
            <consortium name="The Broad Institute Genomics Platform"/>
            <consortium name="The Broad Institute Genome Sequencing Center for Infectious Disease"/>
            <person name="Wu L."/>
            <person name="Ma J."/>
        </authorList>
    </citation>
    <scope>NUCLEOTIDE SEQUENCE [LARGE SCALE GENOMIC DNA]</scope>
    <source>
        <strain evidence="2">KCTC 62102</strain>
    </source>
</reference>
<keyword evidence="2" id="KW-1185">Reference proteome</keyword>
<accession>A0ABV7DWY6</accession>
<evidence type="ECO:0008006" key="3">
    <source>
        <dbReference type="Google" id="ProtNLM"/>
    </source>
</evidence>
<dbReference type="Proteomes" id="UP001595445">
    <property type="component" value="Unassembled WGS sequence"/>
</dbReference>
<protein>
    <recommendedName>
        <fullName evidence="3">Restriction endonuclease</fullName>
    </recommendedName>
</protein>
<dbReference type="RefSeq" id="WP_197643039.1">
    <property type="nucleotide sequence ID" value="NZ_JAEACP010000007.1"/>
</dbReference>
<proteinExistence type="predicted"/>
<evidence type="ECO:0000313" key="1">
    <source>
        <dbReference type="EMBL" id="MFC3087083.1"/>
    </source>
</evidence>
<name>A0ABV7DWY6_9RHOB</name>
<gene>
    <name evidence="1" type="ORF">ACFOD6_13605</name>
</gene>
<dbReference type="Pfam" id="PF10117">
    <property type="entry name" value="McrBC"/>
    <property type="match status" value="1"/>
</dbReference>
<evidence type="ECO:0000313" key="2">
    <source>
        <dbReference type="Proteomes" id="UP001595445"/>
    </source>
</evidence>
<dbReference type="PANTHER" id="PTHR38733">
    <property type="entry name" value="PROTEIN MCRC"/>
    <property type="match status" value="1"/>
</dbReference>
<comment type="caution">
    <text evidence="1">The sequence shown here is derived from an EMBL/GenBank/DDBJ whole genome shotgun (WGS) entry which is preliminary data.</text>
</comment>
<sequence length="450" mass="49013">MRDSVAFEVALNGRGLSSSGRIVRTAIPAIEHETVALPAELVRDDGSLDVYEDVLNKFRPTYQKNIPSIQCSGWVGYIPLNDSFALEVSTRVPVGNLERLVGMAAGYSPAVLRKYSRLFSDTKDRPEALVDVLADHLLDAFDRIWAGGLLKTYDQVVNSGSMPSGRIMPFETELLSAKMGRPAAVSIAFRRTSDFGPNRILRHAFEKLLARYLGLSDPAQRMRTQRLRKALERLAGIGYAARSDLTTQSIARHVERLPSNHATYADALLVAHLVVHDLGLSIRQAGGIAILPSILIDMALVFEAYMRRVLADGLADDPALEVKDGNKAGEGGAKLALYDPIAAGNANPPVTPDIVVEKAGKPLLVIDTKYKPAPKIPERGDVNQVVVYGVRYATEQVMLLHASRPNGRGHTEHCGDIGAFRIHNGMIDLNAASIENEERAFVSAVRALIN</sequence>